<evidence type="ECO:0000256" key="1">
    <source>
        <dbReference type="ARBA" id="ARBA00004651"/>
    </source>
</evidence>
<keyword evidence="8" id="KW-1185">Reference proteome</keyword>
<feature type="transmembrane region" description="Helical" evidence="6">
    <location>
        <begin position="287"/>
        <end position="309"/>
    </location>
</feature>
<sequence>MPRPLSSSCSCCSSCPAACSPRGPWSACEAMDAMTRPGMKTATLIVLIVLIAAAPLVFSGTYHYRVATLVFINAIAVTGLVVLIGYAGQVSLGHAGFFGIGAYACAIGATHFGVPPLACIAIGAVLSGAIAYAVGRPILRLKGYYLAVATLGFGILVAMALTNEAQWTGGPDGMIVPSINPRGWFALAGLKVKTAVAWYWLAGTVMIVGAWIALNLKDSTSGRALRALHDSEIAARVAGVDVTGAKLQAFVISAVYASVAGSLFALFNQFITPDAADFLHSIELVTMTVLGGAGMVLGGIVGAALLTILPQALTVFQDYESVALGVIMIAVMIFLGRGLVPSLANALRRRPA</sequence>
<organism evidence="7 8">
    <name type="scientific">Kaustia mangrovi</name>
    <dbReference type="NCBI Taxonomy" id="2593653"/>
    <lineage>
        <taxon>Bacteria</taxon>
        <taxon>Pseudomonadati</taxon>
        <taxon>Pseudomonadota</taxon>
        <taxon>Alphaproteobacteria</taxon>
        <taxon>Hyphomicrobiales</taxon>
        <taxon>Parvibaculaceae</taxon>
        <taxon>Kaustia</taxon>
    </lineage>
</organism>
<dbReference type="KEGG" id="kmn:HW532_16725"/>
<name>A0A7S8C6N3_9HYPH</name>
<dbReference type="GO" id="GO:0005886">
    <property type="term" value="C:plasma membrane"/>
    <property type="evidence" value="ECO:0007669"/>
    <property type="project" value="UniProtKB-SubCell"/>
</dbReference>
<feature type="transmembrane region" description="Helical" evidence="6">
    <location>
        <begin position="321"/>
        <end position="340"/>
    </location>
</feature>
<evidence type="ECO:0000313" key="7">
    <source>
        <dbReference type="EMBL" id="QPC44194.1"/>
    </source>
</evidence>
<proteinExistence type="predicted"/>
<evidence type="ECO:0000256" key="4">
    <source>
        <dbReference type="ARBA" id="ARBA00022989"/>
    </source>
</evidence>
<dbReference type="Proteomes" id="UP000593594">
    <property type="component" value="Chromosome"/>
</dbReference>
<keyword evidence="5 6" id="KW-0472">Membrane</keyword>
<feature type="transmembrane region" description="Helical" evidence="6">
    <location>
        <begin position="66"/>
        <end position="88"/>
    </location>
</feature>
<accession>A0A7S8C6N3</accession>
<keyword evidence="4 6" id="KW-1133">Transmembrane helix</keyword>
<feature type="transmembrane region" description="Helical" evidence="6">
    <location>
        <begin position="100"/>
        <end position="132"/>
    </location>
</feature>
<evidence type="ECO:0000256" key="2">
    <source>
        <dbReference type="ARBA" id="ARBA00022475"/>
    </source>
</evidence>
<evidence type="ECO:0000256" key="3">
    <source>
        <dbReference type="ARBA" id="ARBA00022692"/>
    </source>
</evidence>
<keyword evidence="2" id="KW-1003">Cell membrane</keyword>
<keyword evidence="3 6" id="KW-0812">Transmembrane</keyword>
<protein>
    <submittedName>
        <fullName evidence="7">Branched-chain amino acid ABC transporter permease</fullName>
    </submittedName>
</protein>
<dbReference type="InterPro" id="IPR043428">
    <property type="entry name" value="LivM-like"/>
</dbReference>
<feature type="transmembrane region" description="Helical" evidence="6">
    <location>
        <begin position="249"/>
        <end position="267"/>
    </location>
</feature>
<feature type="transmembrane region" description="Helical" evidence="6">
    <location>
        <begin position="144"/>
        <end position="162"/>
    </location>
</feature>
<dbReference type="Pfam" id="PF02653">
    <property type="entry name" value="BPD_transp_2"/>
    <property type="match status" value="1"/>
</dbReference>
<evidence type="ECO:0000256" key="5">
    <source>
        <dbReference type="ARBA" id="ARBA00023136"/>
    </source>
</evidence>
<gene>
    <name evidence="7" type="ORF">HW532_16725</name>
</gene>
<dbReference type="PANTHER" id="PTHR30482">
    <property type="entry name" value="HIGH-AFFINITY BRANCHED-CHAIN AMINO ACID TRANSPORT SYSTEM PERMEASE"/>
    <property type="match status" value="1"/>
</dbReference>
<dbReference type="PANTHER" id="PTHR30482:SF18">
    <property type="entry name" value="BRANCHED AMINO ACID TRANSPORT SYSTEM PERMEASE"/>
    <property type="match status" value="1"/>
</dbReference>
<dbReference type="GO" id="GO:0015658">
    <property type="term" value="F:branched-chain amino acid transmembrane transporter activity"/>
    <property type="evidence" value="ECO:0007669"/>
    <property type="project" value="InterPro"/>
</dbReference>
<feature type="transmembrane region" description="Helical" evidence="6">
    <location>
        <begin position="41"/>
        <end position="59"/>
    </location>
</feature>
<dbReference type="InterPro" id="IPR001851">
    <property type="entry name" value="ABC_transp_permease"/>
</dbReference>
<feature type="transmembrane region" description="Helical" evidence="6">
    <location>
        <begin position="197"/>
        <end position="216"/>
    </location>
</feature>
<evidence type="ECO:0000256" key="6">
    <source>
        <dbReference type="SAM" id="Phobius"/>
    </source>
</evidence>
<dbReference type="EMBL" id="CP058214">
    <property type="protein sequence ID" value="QPC44194.1"/>
    <property type="molecule type" value="Genomic_DNA"/>
</dbReference>
<dbReference type="AlphaFoldDB" id="A0A7S8C6N3"/>
<evidence type="ECO:0000313" key="8">
    <source>
        <dbReference type="Proteomes" id="UP000593594"/>
    </source>
</evidence>
<comment type="subcellular location">
    <subcellularLocation>
        <location evidence="1">Cell membrane</location>
        <topology evidence="1">Multi-pass membrane protein</topology>
    </subcellularLocation>
</comment>
<reference evidence="7 8" key="1">
    <citation type="submission" date="2020-06" db="EMBL/GenBank/DDBJ databases">
        <title>Genome sequence of 2 isolates from Red Sea Mangroves.</title>
        <authorList>
            <person name="Sefrji F."/>
            <person name="Michoud G."/>
            <person name="Merlino G."/>
            <person name="Daffonchio D."/>
        </authorList>
    </citation>
    <scope>NUCLEOTIDE SEQUENCE [LARGE SCALE GENOMIC DNA]</scope>
    <source>
        <strain evidence="7 8">R1DC25</strain>
    </source>
</reference>
<dbReference type="CDD" id="cd06581">
    <property type="entry name" value="TM_PBP1_LivM_like"/>
    <property type="match status" value="1"/>
</dbReference>